<sequence>MKKICEKENVMICKYDLVPFVEKINDNAIILGETNTFMIERNCILMNNDEILKDGLLRIEYKEKAKGVTIGYLEVGYNEYVVLKSYDRLLLFTVYISIFLLVTLDFIFLVRYYL</sequence>
<accession>E7G819</accession>
<name>E7G819_9FIRM</name>
<keyword evidence="3" id="KW-1185">Reference proteome</keyword>
<evidence type="ECO:0000313" key="2">
    <source>
        <dbReference type="EMBL" id="EFW05825.1"/>
    </source>
</evidence>
<dbReference type="AlphaFoldDB" id="E7G819"/>
<evidence type="ECO:0000256" key="1">
    <source>
        <dbReference type="SAM" id="Phobius"/>
    </source>
</evidence>
<comment type="caution">
    <text evidence="2">The sequence shown here is derived from an EMBL/GenBank/DDBJ whole genome shotgun (WGS) entry which is preliminary data.</text>
</comment>
<proteinExistence type="predicted"/>
<organism evidence="2 3">
    <name type="scientific">Coprobacillus cateniformis</name>
    <dbReference type="NCBI Taxonomy" id="100884"/>
    <lineage>
        <taxon>Bacteria</taxon>
        <taxon>Bacillati</taxon>
        <taxon>Bacillota</taxon>
        <taxon>Erysipelotrichia</taxon>
        <taxon>Erysipelotrichales</taxon>
        <taxon>Coprobacillaceae</taxon>
        <taxon>Coprobacillus</taxon>
    </lineage>
</organism>
<dbReference type="STRING" id="100884.GCA_000269565_03892"/>
<feature type="transmembrane region" description="Helical" evidence="1">
    <location>
        <begin position="89"/>
        <end position="113"/>
    </location>
</feature>
<protein>
    <submittedName>
        <fullName evidence="2">Uncharacterized protein</fullName>
    </submittedName>
</protein>
<reference evidence="2 3" key="1">
    <citation type="submission" date="2010-12" db="EMBL/GenBank/DDBJ databases">
        <title>The Genome Sequence of Coprobacillus sp. strain 29_1.</title>
        <authorList>
            <consortium name="The Broad Institute Genome Sequencing Platform"/>
            <person name="Earl A."/>
            <person name="Ward D."/>
            <person name="Feldgarden M."/>
            <person name="Gevers D."/>
            <person name="Daigneault M."/>
            <person name="Sibley C.D."/>
            <person name="White A."/>
            <person name="Strauss J."/>
            <person name="Allen-Vercoe E."/>
            <person name="Young S.K."/>
            <person name="Zeng Q."/>
            <person name="Gargeya S."/>
            <person name="Fitzgerald M."/>
            <person name="Haas B."/>
            <person name="Abouelleil A."/>
            <person name="Alvarado L."/>
            <person name="Arachchi H.M."/>
            <person name="Berlin A."/>
            <person name="Brown A."/>
            <person name="Chapman S.B."/>
            <person name="Chen Z."/>
            <person name="Dunbar C."/>
            <person name="Freedman E."/>
            <person name="Gearin G."/>
            <person name="Gellesch M."/>
            <person name="Goldberg J."/>
            <person name="Griggs A."/>
            <person name="Gujja S."/>
            <person name="Heilman E."/>
            <person name="Heiman D."/>
            <person name="Howarth C."/>
            <person name="Larson L."/>
            <person name="Lui A."/>
            <person name="MacDonald P.J.P."/>
            <person name="Mehta T."/>
            <person name="Montmayeur A."/>
            <person name="Murphy C."/>
            <person name="Neiman D."/>
            <person name="Pearson M."/>
            <person name="Priest M."/>
            <person name="Roberts A."/>
            <person name="Saif S."/>
            <person name="Shea T."/>
            <person name="Shenoy N."/>
            <person name="Sisk P."/>
            <person name="Stolte C."/>
            <person name="Sykes S."/>
            <person name="White J."/>
            <person name="Yandava C."/>
            <person name="Nusbaum C."/>
            <person name="Birren B."/>
        </authorList>
    </citation>
    <scope>NUCLEOTIDE SEQUENCE [LARGE SCALE GENOMIC DNA]</scope>
    <source>
        <strain evidence="2 3">29_1</strain>
    </source>
</reference>
<dbReference type="EMBL" id="ADKX01000013">
    <property type="protein sequence ID" value="EFW05825.1"/>
    <property type="molecule type" value="Genomic_DNA"/>
</dbReference>
<dbReference type="HOGENOM" id="CLU_2116859_0_0_9"/>
<keyword evidence="1" id="KW-0812">Transmembrane</keyword>
<keyword evidence="1" id="KW-0472">Membrane</keyword>
<evidence type="ECO:0000313" key="3">
    <source>
        <dbReference type="Proteomes" id="UP000003157"/>
    </source>
</evidence>
<gene>
    <name evidence="2" type="ORF">HMPREF9488_00907</name>
</gene>
<dbReference type="Proteomes" id="UP000003157">
    <property type="component" value="Unassembled WGS sequence"/>
</dbReference>
<keyword evidence="1" id="KW-1133">Transmembrane helix</keyword>